<comment type="caution">
    <text evidence="3">The sequence shown here is derived from an EMBL/GenBank/DDBJ whole genome shotgun (WGS) entry which is preliminary data.</text>
</comment>
<dbReference type="InterPro" id="IPR036217">
    <property type="entry name" value="MethylDNA_cys_MeTrfase_DNAb"/>
</dbReference>
<dbReference type="CDD" id="cd06445">
    <property type="entry name" value="ATase"/>
    <property type="match status" value="1"/>
</dbReference>
<keyword evidence="1" id="KW-0227">DNA damage</keyword>
<dbReference type="InterPro" id="IPR052520">
    <property type="entry name" value="ATL_DNA_repair"/>
</dbReference>
<protein>
    <recommendedName>
        <fullName evidence="2">Methylated-DNA-[protein]-cysteine S-methyltransferase DNA binding domain-containing protein</fullName>
    </recommendedName>
</protein>
<sequence length="140" mass="15422">MARSDEAEWWFNAVYAAVQEIPHGKVTSYGHIALLLGHPERPRQVGVCLKHLPSFSSNANHYYHDNNVPWQRVINSKGIISPRGPGGATRQAAVLRREGVVVGTGHLGELTVNFGTYGWFPSLLPSEEAESSESEDEAKE</sequence>
<evidence type="ECO:0000313" key="3">
    <source>
        <dbReference type="EMBL" id="KAL2038699.1"/>
    </source>
</evidence>
<dbReference type="EMBL" id="JBEFKJ010000030">
    <property type="protein sequence ID" value="KAL2038699.1"/>
    <property type="molecule type" value="Genomic_DNA"/>
</dbReference>
<gene>
    <name evidence="3" type="ORF">N7G274_008457</name>
</gene>
<accession>A0ABR3ZYD6</accession>
<dbReference type="PANTHER" id="PTHR42942:SF1">
    <property type="entry name" value="ALKYLTRANSFERASE-LIKE PROTEIN 1"/>
    <property type="match status" value="1"/>
</dbReference>
<dbReference type="Gene3D" id="1.10.10.10">
    <property type="entry name" value="Winged helix-like DNA-binding domain superfamily/Winged helix DNA-binding domain"/>
    <property type="match status" value="1"/>
</dbReference>
<dbReference type="SUPFAM" id="SSF46767">
    <property type="entry name" value="Methylated DNA-protein cysteine methyltransferase, C-terminal domain"/>
    <property type="match status" value="1"/>
</dbReference>
<keyword evidence="4" id="KW-1185">Reference proteome</keyword>
<reference evidence="3 4" key="1">
    <citation type="submission" date="2024-09" db="EMBL/GenBank/DDBJ databases">
        <title>Rethinking Asexuality: The Enigmatic Case of Functional Sexual Genes in Lepraria (Stereocaulaceae).</title>
        <authorList>
            <person name="Doellman M."/>
            <person name="Sun Y."/>
            <person name="Barcenas-Pena A."/>
            <person name="Lumbsch H.T."/>
            <person name="Grewe F."/>
        </authorList>
    </citation>
    <scope>NUCLEOTIDE SEQUENCE [LARGE SCALE GENOMIC DNA]</scope>
    <source>
        <strain evidence="3 4">Mercado 3170</strain>
    </source>
</reference>
<dbReference type="PANTHER" id="PTHR42942">
    <property type="entry name" value="6-O-METHYLGUANINE DNA METHYLTRANSFERASE"/>
    <property type="match status" value="1"/>
</dbReference>
<dbReference type="InterPro" id="IPR036388">
    <property type="entry name" value="WH-like_DNA-bd_sf"/>
</dbReference>
<proteinExistence type="predicted"/>
<dbReference type="Pfam" id="PF01035">
    <property type="entry name" value="DNA_binding_1"/>
    <property type="match status" value="1"/>
</dbReference>
<evidence type="ECO:0000256" key="1">
    <source>
        <dbReference type="ARBA" id="ARBA00022763"/>
    </source>
</evidence>
<organism evidence="3 4">
    <name type="scientific">Stereocaulon virgatum</name>
    <dbReference type="NCBI Taxonomy" id="373712"/>
    <lineage>
        <taxon>Eukaryota</taxon>
        <taxon>Fungi</taxon>
        <taxon>Dikarya</taxon>
        <taxon>Ascomycota</taxon>
        <taxon>Pezizomycotina</taxon>
        <taxon>Lecanoromycetes</taxon>
        <taxon>OSLEUM clade</taxon>
        <taxon>Lecanoromycetidae</taxon>
        <taxon>Lecanorales</taxon>
        <taxon>Lecanorineae</taxon>
        <taxon>Stereocaulaceae</taxon>
        <taxon>Stereocaulon</taxon>
    </lineage>
</organism>
<evidence type="ECO:0000313" key="4">
    <source>
        <dbReference type="Proteomes" id="UP001590950"/>
    </source>
</evidence>
<evidence type="ECO:0000259" key="2">
    <source>
        <dbReference type="Pfam" id="PF01035"/>
    </source>
</evidence>
<dbReference type="InterPro" id="IPR014048">
    <property type="entry name" value="MethylDNA_cys_MeTrfase_DNA-bd"/>
</dbReference>
<feature type="domain" description="Methylated-DNA-[protein]-cysteine S-methyltransferase DNA binding" evidence="2">
    <location>
        <begin position="11"/>
        <end position="100"/>
    </location>
</feature>
<dbReference type="Proteomes" id="UP001590950">
    <property type="component" value="Unassembled WGS sequence"/>
</dbReference>
<name>A0ABR3ZYD6_9LECA</name>